<accession>A0A6A4FV50</accession>
<evidence type="ECO:0008006" key="4">
    <source>
        <dbReference type="Google" id="ProtNLM"/>
    </source>
</evidence>
<feature type="region of interest" description="Disordered" evidence="1">
    <location>
        <begin position="131"/>
        <end position="159"/>
    </location>
</feature>
<evidence type="ECO:0000313" key="3">
    <source>
        <dbReference type="Proteomes" id="UP000434957"/>
    </source>
</evidence>
<dbReference type="Proteomes" id="UP000434957">
    <property type="component" value="Unassembled WGS sequence"/>
</dbReference>
<name>A0A6A4FV50_9STRA</name>
<proteinExistence type="predicted"/>
<dbReference type="Gene3D" id="3.10.10.10">
    <property type="entry name" value="HIV Type 1 Reverse Transcriptase, subunit A, domain 1"/>
    <property type="match status" value="1"/>
</dbReference>
<evidence type="ECO:0000256" key="1">
    <source>
        <dbReference type="SAM" id="MobiDB-lite"/>
    </source>
</evidence>
<organism evidence="2 3">
    <name type="scientific">Phytophthora rubi</name>
    <dbReference type="NCBI Taxonomy" id="129364"/>
    <lineage>
        <taxon>Eukaryota</taxon>
        <taxon>Sar</taxon>
        <taxon>Stramenopiles</taxon>
        <taxon>Oomycota</taxon>
        <taxon>Peronosporomycetes</taxon>
        <taxon>Peronosporales</taxon>
        <taxon>Peronosporaceae</taxon>
        <taxon>Phytophthora</taxon>
    </lineage>
</organism>
<reference evidence="2 3" key="1">
    <citation type="submission" date="2018-08" db="EMBL/GenBank/DDBJ databases">
        <title>Genomic investigation of the strawberry pathogen Phytophthora fragariae indicates pathogenicity is determined by transcriptional variation in three key races.</title>
        <authorList>
            <person name="Adams T.M."/>
            <person name="Armitage A.D."/>
            <person name="Sobczyk M.K."/>
            <person name="Bates H.J."/>
            <person name="Dunwell J.M."/>
            <person name="Nellist C.F."/>
            <person name="Harrison R.J."/>
        </authorList>
    </citation>
    <scope>NUCLEOTIDE SEQUENCE [LARGE SCALE GENOMIC DNA]</scope>
    <source>
        <strain evidence="2 3">SCRP333</strain>
    </source>
</reference>
<sequence>MSSRPKSAEPKSAREERFAAQSWESLKASGNPIYETAREFADVFLDKIPAELPADRGVRHEIDLAPGSKYCVTRQWPLPRDQVKAIDDFFEGRRQAGHVRESISPHSIIRAALRERKPVAYVGAAEGFVNDNDGDKDYDPMEDPGDEKSASGKSATDGVVGSATMAKSMLEEAVGSATLAKSVPEEAGGAIGSNAADRRHQEDIGISADNQGSRSTLFDKLISTWLYGVKKSQANTNQYCQHL</sequence>
<evidence type="ECO:0000313" key="2">
    <source>
        <dbReference type="EMBL" id="KAE9351806.1"/>
    </source>
</evidence>
<dbReference type="SUPFAM" id="SSF56672">
    <property type="entry name" value="DNA/RNA polymerases"/>
    <property type="match status" value="1"/>
</dbReference>
<protein>
    <recommendedName>
        <fullName evidence="4">Reverse transcriptase</fullName>
    </recommendedName>
</protein>
<dbReference type="EMBL" id="QXFT01000181">
    <property type="protein sequence ID" value="KAE9351806.1"/>
    <property type="molecule type" value="Genomic_DNA"/>
</dbReference>
<comment type="caution">
    <text evidence="2">The sequence shown here is derived from an EMBL/GenBank/DDBJ whole genome shotgun (WGS) entry which is preliminary data.</text>
</comment>
<keyword evidence="3" id="KW-1185">Reference proteome</keyword>
<gene>
    <name evidence="2" type="ORF">PR003_g4720</name>
</gene>
<dbReference type="AlphaFoldDB" id="A0A6A4FV50"/>
<dbReference type="InterPro" id="IPR043502">
    <property type="entry name" value="DNA/RNA_pol_sf"/>
</dbReference>